<dbReference type="InterPro" id="IPR009057">
    <property type="entry name" value="Homeodomain-like_sf"/>
</dbReference>
<keyword evidence="2" id="KW-0238">DNA-binding</keyword>
<comment type="caution">
    <text evidence="5">The sequence shown here is derived from an EMBL/GenBank/DDBJ whole genome shotgun (WGS) entry which is preliminary data.</text>
</comment>
<dbReference type="SUPFAM" id="SSF55008">
    <property type="entry name" value="HMA, heavy metal-associated domain"/>
    <property type="match status" value="1"/>
</dbReference>
<dbReference type="Pfam" id="PF12833">
    <property type="entry name" value="HTH_18"/>
    <property type="match status" value="1"/>
</dbReference>
<dbReference type="PANTHER" id="PTHR43280">
    <property type="entry name" value="ARAC-FAMILY TRANSCRIPTIONAL REGULATOR"/>
    <property type="match status" value="1"/>
</dbReference>
<keyword evidence="6" id="KW-1185">Reference proteome</keyword>
<reference evidence="5 6" key="1">
    <citation type="journal article" date="2021" name="Sci. Rep.">
        <title>The distribution of antibiotic resistance genes in chicken gut microbiota commensals.</title>
        <authorList>
            <person name="Juricova H."/>
            <person name="Matiasovicova J."/>
            <person name="Kubasova T."/>
            <person name="Cejkova D."/>
            <person name="Rychlik I."/>
        </authorList>
    </citation>
    <scope>NUCLEOTIDE SEQUENCE [LARGE SCALE GENOMIC DNA]</scope>
    <source>
        <strain evidence="5 6">An819</strain>
    </source>
</reference>
<evidence type="ECO:0000256" key="2">
    <source>
        <dbReference type="ARBA" id="ARBA00023125"/>
    </source>
</evidence>
<dbReference type="EMBL" id="JACJJL010000014">
    <property type="protein sequence ID" value="MBM6661976.1"/>
    <property type="molecule type" value="Genomic_DNA"/>
</dbReference>
<evidence type="ECO:0000259" key="4">
    <source>
        <dbReference type="PROSITE" id="PS01124"/>
    </source>
</evidence>
<dbReference type="PROSITE" id="PS00041">
    <property type="entry name" value="HTH_ARAC_FAMILY_1"/>
    <property type="match status" value="1"/>
</dbReference>
<keyword evidence="3" id="KW-0804">Transcription</keyword>
<evidence type="ECO:0000313" key="6">
    <source>
        <dbReference type="Proteomes" id="UP000764045"/>
    </source>
</evidence>
<organism evidence="5 6">
    <name type="scientific">Marseilla massiliensis</name>
    <dbReference type="NCBI Taxonomy" id="1841864"/>
    <lineage>
        <taxon>Bacteria</taxon>
        <taxon>Pseudomonadati</taxon>
        <taxon>Bacteroidota</taxon>
        <taxon>Bacteroidia</taxon>
        <taxon>Bacteroidales</taxon>
        <taxon>Prevotellaceae</taxon>
        <taxon>Marseilla</taxon>
    </lineage>
</organism>
<dbReference type="AlphaFoldDB" id="A0A939B4Y8"/>
<dbReference type="InterPro" id="IPR036163">
    <property type="entry name" value="HMA_dom_sf"/>
</dbReference>
<dbReference type="GO" id="GO:0046872">
    <property type="term" value="F:metal ion binding"/>
    <property type="evidence" value="ECO:0007669"/>
    <property type="project" value="InterPro"/>
</dbReference>
<protein>
    <submittedName>
        <fullName evidence="5">Helix-turn-helix transcriptional regulator</fullName>
    </submittedName>
</protein>
<dbReference type="SMART" id="SM00342">
    <property type="entry name" value="HTH_ARAC"/>
    <property type="match status" value="1"/>
</dbReference>
<gene>
    <name evidence="5" type="ORF">H6B30_09490</name>
</gene>
<proteinExistence type="predicted"/>
<sequence length="195" mass="21207">MSDTTLYIKNMVCDRCRMAVANLLSGMGVRPLSVELGVVTVAGSLPPGLRAELSEALGRLGFELLGDPREQTVDRIRTAIIHLVHYRGGLPDVNLSAYLSARLGSDYSALSKLFSEVTGVTIERYFILQRVERVKELLFYGEKSLAEIALELNYSSAAYLSTQFKAVTGMTPSQFKASKGSGLRAIDDVGRGQQG</sequence>
<dbReference type="RefSeq" id="WP_205109948.1">
    <property type="nucleotide sequence ID" value="NZ_JACJJL010000014.1"/>
</dbReference>
<dbReference type="Proteomes" id="UP000764045">
    <property type="component" value="Unassembled WGS sequence"/>
</dbReference>
<dbReference type="PANTHER" id="PTHR43280:SF28">
    <property type="entry name" value="HTH-TYPE TRANSCRIPTIONAL ACTIVATOR RHAS"/>
    <property type="match status" value="1"/>
</dbReference>
<dbReference type="Gene3D" id="1.10.10.60">
    <property type="entry name" value="Homeodomain-like"/>
    <property type="match status" value="2"/>
</dbReference>
<dbReference type="GO" id="GO:0043565">
    <property type="term" value="F:sequence-specific DNA binding"/>
    <property type="evidence" value="ECO:0007669"/>
    <property type="project" value="InterPro"/>
</dbReference>
<evidence type="ECO:0000256" key="1">
    <source>
        <dbReference type="ARBA" id="ARBA00023015"/>
    </source>
</evidence>
<evidence type="ECO:0000256" key="3">
    <source>
        <dbReference type="ARBA" id="ARBA00023163"/>
    </source>
</evidence>
<keyword evidence="1" id="KW-0805">Transcription regulation</keyword>
<dbReference type="GO" id="GO:0003700">
    <property type="term" value="F:DNA-binding transcription factor activity"/>
    <property type="evidence" value="ECO:0007669"/>
    <property type="project" value="InterPro"/>
</dbReference>
<feature type="domain" description="HTH araC/xylS-type" evidence="4">
    <location>
        <begin position="99"/>
        <end position="178"/>
    </location>
</feature>
<dbReference type="InterPro" id="IPR018062">
    <property type="entry name" value="HTH_AraC-typ_CS"/>
</dbReference>
<evidence type="ECO:0000313" key="5">
    <source>
        <dbReference type="EMBL" id="MBM6661976.1"/>
    </source>
</evidence>
<dbReference type="InterPro" id="IPR018060">
    <property type="entry name" value="HTH_AraC"/>
</dbReference>
<name>A0A939B4Y8_9BACT</name>
<dbReference type="PROSITE" id="PS01124">
    <property type="entry name" value="HTH_ARAC_FAMILY_2"/>
    <property type="match status" value="1"/>
</dbReference>
<accession>A0A939B4Y8</accession>
<dbReference type="SUPFAM" id="SSF46689">
    <property type="entry name" value="Homeodomain-like"/>
    <property type="match status" value="1"/>
</dbReference>